<evidence type="ECO:0000313" key="2">
    <source>
        <dbReference type="Proteomes" id="UP000789525"/>
    </source>
</evidence>
<dbReference type="EMBL" id="CAJVPT010004688">
    <property type="protein sequence ID" value="CAG8510995.1"/>
    <property type="molecule type" value="Genomic_DNA"/>
</dbReference>
<sequence length="169" mass="18982">MTETDKSVSRISLHQLLEIVKPEVQQELINSIVNPDISRRNRTPCKAKRKKLIFNDTASESSSSSESGSDSESSNNDEDFTVNVVKAKKRVAEAFIPNSENKPFVNHINGIKTDNQKDNLEWVTSKENNNRKVFPNPGQCRSRKVIQVGLDVENEILLEDGVGCIMKII</sequence>
<dbReference type="Proteomes" id="UP000789525">
    <property type="component" value="Unassembled WGS sequence"/>
</dbReference>
<evidence type="ECO:0000313" key="1">
    <source>
        <dbReference type="EMBL" id="CAG8510995.1"/>
    </source>
</evidence>
<comment type="caution">
    <text evidence="1">The sequence shown here is derived from an EMBL/GenBank/DDBJ whole genome shotgun (WGS) entry which is preliminary data.</text>
</comment>
<organism evidence="1 2">
    <name type="scientific">Acaulospora colombiana</name>
    <dbReference type="NCBI Taxonomy" id="27376"/>
    <lineage>
        <taxon>Eukaryota</taxon>
        <taxon>Fungi</taxon>
        <taxon>Fungi incertae sedis</taxon>
        <taxon>Mucoromycota</taxon>
        <taxon>Glomeromycotina</taxon>
        <taxon>Glomeromycetes</taxon>
        <taxon>Diversisporales</taxon>
        <taxon>Acaulosporaceae</taxon>
        <taxon>Acaulospora</taxon>
    </lineage>
</organism>
<gene>
    <name evidence="1" type="ORF">ACOLOM_LOCUS3217</name>
</gene>
<proteinExistence type="predicted"/>
<protein>
    <submittedName>
        <fullName evidence="1">5748_t:CDS:1</fullName>
    </submittedName>
</protein>
<accession>A0ACA9L5Z0</accession>
<reference evidence="1" key="1">
    <citation type="submission" date="2021-06" db="EMBL/GenBank/DDBJ databases">
        <authorList>
            <person name="Kallberg Y."/>
            <person name="Tangrot J."/>
            <person name="Rosling A."/>
        </authorList>
    </citation>
    <scope>NUCLEOTIDE SEQUENCE</scope>
    <source>
        <strain evidence="1">CL356</strain>
    </source>
</reference>
<keyword evidence="2" id="KW-1185">Reference proteome</keyword>
<name>A0ACA9L5Z0_9GLOM</name>